<evidence type="ECO:0000313" key="2">
    <source>
        <dbReference type="EMBL" id="KAF9954493.1"/>
    </source>
</evidence>
<dbReference type="Proteomes" id="UP000749646">
    <property type="component" value="Unassembled WGS sequence"/>
</dbReference>
<keyword evidence="1" id="KW-1133">Transmembrane helix</keyword>
<sequence length="198" mass="21528">MSSLQAFRINNNSPVLYIQSLQDTKTDRRIVLWTDVLLAFRNAGYIRHGMTLVPFMKDENFEDVQPLRIEYHPNMTLEVILMDSDTASIATSDGTLGSFVAQETSLLPARQFDSRPNETKDTRITKDHSWEKATLGVGVVIGTAIGAPIVVTGGAAAAFGVGIGGILASLVGSTMRIPADVGGIMTDKEDRENMNQKD</sequence>
<gene>
    <name evidence="2" type="ORF">BGZ65_003979</name>
</gene>
<proteinExistence type="predicted"/>
<evidence type="ECO:0000313" key="3">
    <source>
        <dbReference type="Proteomes" id="UP000749646"/>
    </source>
</evidence>
<evidence type="ECO:0000256" key="1">
    <source>
        <dbReference type="SAM" id="Phobius"/>
    </source>
</evidence>
<feature type="transmembrane region" description="Helical" evidence="1">
    <location>
        <begin position="157"/>
        <end position="175"/>
    </location>
</feature>
<dbReference type="OrthoDB" id="2439613at2759"/>
<reference evidence="2" key="1">
    <citation type="journal article" date="2020" name="Fungal Divers.">
        <title>Resolving the Mortierellaceae phylogeny through synthesis of multi-gene phylogenetics and phylogenomics.</title>
        <authorList>
            <person name="Vandepol N."/>
            <person name="Liber J."/>
            <person name="Desiro A."/>
            <person name="Na H."/>
            <person name="Kennedy M."/>
            <person name="Barry K."/>
            <person name="Grigoriev I.V."/>
            <person name="Miller A.N."/>
            <person name="O'Donnell K."/>
            <person name="Stajich J.E."/>
            <person name="Bonito G."/>
        </authorList>
    </citation>
    <scope>NUCLEOTIDE SEQUENCE</scope>
    <source>
        <strain evidence="2">MES-2147</strain>
    </source>
</reference>
<comment type="caution">
    <text evidence="2">The sequence shown here is derived from an EMBL/GenBank/DDBJ whole genome shotgun (WGS) entry which is preliminary data.</text>
</comment>
<protein>
    <submittedName>
        <fullName evidence="2">Uncharacterized protein</fullName>
    </submittedName>
</protein>
<dbReference type="EMBL" id="JAAAHW010006822">
    <property type="protein sequence ID" value="KAF9954493.1"/>
    <property type="molecule type" value="Genomic_DNA"/>
</dbReference>
<keyword evidence="3" id="KW-1185">Reference proteome</keyword>
<name>A0A9P6IZE3_9FUNG</name>
<accession>A0A9P6IZE3</accession>
<keyword evidence="1" id="KW-0472">Membrane</keyword>
<organism evidence="2 3">
    <name type="scientific">Modicella reniformis</name>
    <dbReference type="NCBI Taxonomy" id="1440133"/>
    <lineage>
        <taxon>Eukaryota</taxon>
        <taxon>Fungi</taxon>
        <taxon>Fungi incertae sedis</taxon>
        <taxon>Mucoromycota</taxon>
        <taxon>Mortierellomycotina</taxon>
        <taxon>Mortierellomycetes</taxon>
        <taxon>Mortierellales</taxon>
        <taxon>Mortierellaceae</taxon>
        <taxon>Modicella</taxon>
    </lineage>
</organism>
<dbReference type="AlphaFoldDB" id="A0A9P6IZE3"/>
<keyword evidence="1" id="KW-0812">Transmembrane</keyword>